<feature type="domain" description="UspA" evidence="2">
    <location>
        <begin position="3"/>
        <end position="144"/>
    </location>
</feature>
<dbReference type="EMBL" id="PNYC01000006">
    <property type="protein sequence ID" value="PMS36678.1"/>
    <property type="molecule type" value="Genomic_DNA"/>
</dbReference>
<dbReference type="Proteomes" id="UP000235777">
    <property type="component" value="Unassembled WGS sequence"/>
</dbReference>
<evidence type="ECO:0000313" key="3">
    <source>
        <dbReference type="EMBL" id="PMS36678.1"/>
    </source>
</evidence>
<evidence type="ECO:0000259" key="2">
    <source>
        <dbReference type="Pfam" id="PF00582"/>
    </source>
</evidence>
<dbReference type="Pfam" id="PF00582">
    <property type="entry name" value="Usp"/>
    <property type="match status" value="2"/>
</dbReference>
<reference evidence="3 4" key="1">
    <citation type="submission" date="2018-01" db="EMBL/GenBank/DDBJ databases">
        <title>Whole genome analyses suggest that Burkholderia sensu lato contains two further novel genera in the rhizoxinica-symbiotica group Mycetohabitans gen. nov., and Trinickia gen. nov.: implications for the evolution of diazotrophy and nodulation in the Burkholderiaceae.</title>
        <authorList>
            <person name="Estrada-de los Santos P."/>
            <person name="Palmer M."/>
            <person name="Chavez-Ramirez B."/>
            <person name="Beukes C."/>
            <person name="Steenkamp E.T."/>
            <person name="Hirsch A.M."/>
            <person name="Manyaka P."/>
            <person name="Maluk M."/>
            <person name="Lafos M."/>
            <person name="Crook M."/>
            <person name="Gross E."/>
            <person name="Simon M.F."/>
            <person name="Bueno dos Reis Junior F."/>
            <person name="Poole P.S."/>
            <person name="Venter S.N."/>
            <person name="James E.K."/>
        </authorList>
    </citation>
    <scope>NUCLEOTIDE SEQUENCE [LARGE SCALE GENOMIC DNA]</scope>
    <source>
        <strain evidence="3 4">JPY 581</strain>
    </source>
</reference>
<keyword evidence="4" id="KW-1185">Reference proteome</keyword>
<evidence type="ECO:0000256" key="1">
    <source>
        <dbReference type="ARBA" id="ARBA00008791"/>
    </source>
</evidence>
<sequence length="279" mass="30617">MSYKSILVHLDLGESARPRLQFALHLAKQFDAHLTGLLTVFRPEPGSFYVMAGTADYFAEVEAMRTERQAALERFFKAEIAREKVVGEWKFSEGYANRLVPAEARLADLTVVGQHNPEDAESFVAEQFVENLLLSAGRPVLVVPYAVEFASVGENVLLAWDGSREATRAAHDALPFLARAKQVVVLTVNALKAEAPRSRIPGSDIAEIIARYGVNVVTEQMEGVRDVPIGELLLSRAADFGTDLIVMGGYGHSRWREVVLGGATRTILKAMTVPVLMSH</sequence>
<dbReference type="InterPro" id="IPR006015">
    <property type="entry name" value="Universal_stress_UspA"/>
</dbReference>
<organism evidence="3 4">
    <name type="scientific">Trinickia symbiotica</name>
    <dbReference type="NCBI Taxonomy" id="863227"/>
    <lineage>
        <taxon>Bacteria</taxon>
        <taxon>Pseudomonadati</taxon>
        <taxon>Pseudomonadota</taxon>
        <taxon>Betaproteobacteria</taxon>
        <taxon>Burkholderiales</taxon>
        <taxon>Burkholderiaceae</taxon>
        <taxon>Trinickia</taxon>
    </lineage>
</organism>
<dbReference type="PANTHER" id="PTHR46268">
    <property type="entry name" value="STRESS RESPONSE PROTEIN NHAX"/>
    <property type="match status" value="1"/>
</dbReference>
<dbReference type="CDD" id="cd00293">
    <property type="entry name" value="USP-like"/>
    <property type="match status" value="2"/>
</dbReference>
<dbReference type="RefSeq" id="WP_102606917.1">
    <property type="nucleotide sequence ID" value="NZ_PNYC01000006.1"/>
</dbReference>
<feature type="domain" description="UspA" evidence="2">
    <location>
        <begin position="155"/>
        <end position="277"/>
    </location>
</feature>
<name>A0A2N7X4H4_9BURK</name>
<accession>A0A2N7X4H4</accession>
<evidence type="ECO:0000313" key="4">
    <source>
        <dbReference type="Proteomes" id="UP000235777"/>
    </source>
</evidence>
<dbReference type="SUPFAM" id="SSF52402">
    <property type="entry name" value="Adenine nucleotide alpha hydrolases-like"/>
    <property type="match status" value="2"/>
</dbReference>
<protein>
    <submittedName>
        <fullName evidence="3">Universal stress protein UspA</fullName>
    </submittedName>
</protein>
<dbReference type="InterPro" id="IPR006016">
    <property type="entry name" value="UspA"/>
</dbReference>
<comment type="caution">
    <text evidence="3">The sequence shown here is derived from an EMBL/GenBank/DDBJ whole genome shotgun (WGS) entry which is preliminary data.</text>
</comment>
<gene>
    <name evidence="3" type="ORF">C0Z20_11310</name>
</gene>
<proteinExistence type="inferred from homology"/>
<dbReference type="PANTHER" id="PTHR46268:SF15">
    <property type="entry name" value="UNIVERSAL STRESS PROTEIN HP_0031"/>
    <property type="match status" value="1"/>
</dbReference>
<dbReference type="Gene3D" id="3.40.50.12370">
    <property type="match status" value="1"/>
</dbReference>
<dbReference type="PRINTS" id="PR01438">
    <property type="entry name" value="UNVRSLSTRESS"/>
</dbReference>
<comment type="similarity">
    <text evidence="1">Belongs to the universal stress protein A family.</text>
</comment>
<dbReference type="AlphaFoldDB" id="A0A2N7X4H4"/>